<evidence type="ECO:0000256" key="1">
    <source>
        <dbReference type="ARBA" id="ARBA00037999"/>
    </source>
</evidence>
<dbReference type="EC" id="2.6.1.59" evidence="3"/>
<dbReference type="InterPro" id="IPR015424">
    <property type="entry name" value="PyrdxlP-dep_Trfase"/>
</dbReference>
<gene>
    <name evidence="3" type="primary">rffA</name>
    <name evidence="3" type="synonym">fcnA</name>
    <name evidence="3" type="synonym">wecE</name>
    <name evidence="3" type="ORF">J0X12_10805</name>
</gene>
<dbReference type="Proteomes" id="UP000664761">
    <property type="component" value="Unassembled WGS sequence"/>
</dbReference>
<dbReference type="PANTHER" id="PTHR30244">
    <property type="entry name" value="TRANSAMINASE"/>
    <property type="match status" value="1"/>
</dbReference>
<dbReference type="InterPro" id="IPR000653">
    <property type="entry name" value="DegT/StrS_aminotransferase"/>
</dbReference>
<dbReference type="InterPro" id="IPR012749">
    <property type="entry name" value="WecE-like"/>
</dbReference>
<evidence type="ECO:0000313" key="4">
    <source>
        <dbReference type="Proteomes" id="UP000664761"/>
    </source>
</evidence>
<dbReference type="GO" id="GO:0019180">
    <property type="term" value="F:dTDP-4-amino-4,6-dideoxygalactose transaminase activity"/>
    <property type="evidence" value="ECO:0007669"/>
    <property type="project" value="UniProtKB-EC"/>
</dbReference>
<proteinExistence type="inferred from homology"/>
<dbReference type="Pfam" id="PF01041">
    <property type="entry name" value="DegT_DnrJ_EryC1"/>
    <property type="match status" value="1"/>
</dbReference>
<dbReference type="NCBIfam" id="NF008687">
    <property type="entry name" value="PRK11706.1"/>
    <property type="match status" value="1"/>
</dbReference>
<keyword evidence="2" id="KW-0663">Pyridoxal phosphate</keyword>
<dbReference type="PIRSF" id="PIRSF000390">
    <property type="entry name" value="PLP_StrS"/>
    <property type="match status" value="1"/>
</dbReference>
<keyword evidence="3" id="KW-0032">Aminotransferase</keyword>
<reference evidence="3 4" key="1">
    <citation type="submission" date="2021-03" db="EMBL/GenBank/DDBJ databases">
        <title>Sneathiella sp. CAU 1612 isolated from Kang Won-do.</title>
        <authorList>
            <person name="Kim W."/>
        </authorList>
    </citation>
    <scope>NUCLEOTIDE SEQUENCE [LARGE SCALE GENOMIC DNA]</scope>
    <source>
        <strain evidence="3 4">CAU 1612</strain>
    </source>
</reference>
<keyword evidence="4" id="KW-1185">Reference proteome</keyword>
<comment type="caution">
    <text evidence="3">The sequence shown here is derived from an EMBL/GenBank/DDBJ whole genome shotgun (WGS) entry which is preliminary data.</text>
</comment>
<evidence type="ECO:0000256" key="2">
    <source>
        <dbReference type="RuleBase" id="RU004508"/>
    </source>
</evidence>
<name>A0ABS3F6J3_9PROT</name>
<dbReference type="InterPro" id="IPR015421">
    <property type="entry name" value="PyrdxlP-dep_Trfase_major"/>
</dbReference>
<dbReference type="RefSeq" id="WP_207045518.1">
    <property type="nucleotide sequence ID" value="NZ_JAFLNC010000003.1"/>
</dbReference>
<comment type="similarity">
    <text evidence="1 2">Belongs to the DegT/DnrJ/EryC1 family.</text>
</comment>
<dbReference type="InterPro" id="IPR015422">
    <property type="entry name" value="PyrdxlP-dep_Trfase_small"/>
</dbReference>
<dbReference type="Gene3D" id="3.40.640.10">
    <property type="entry name" value="Type I PLP-dependent aspartate aminotransferase-like (Major domain)"/>
    <property type="match status" value="1"/>
</dbReference>
<dbReference type="SUPFAM" id="SSF53383">
    <property type="entry name" value="PLP-dependent transferases"/>
    <property type="match status" value="1"/>
</dbReference>
<dbReference type="NCBIfam" id="TIGR02379">
    <property type="entry name" value="ECA_wecE"/>
    <property type="match status" value="1"/>
</dbReference>
<organism evidence="3 4">
    <name type="scientific">Sneathiella sedimenti</name>
    <dbReference type="NCBI Taxonomy" id="2816034"/>
    <lineage>
        <taxon>Bacteria</taxon>
        <taxon>Pseudomonadati</taxon>
        <taxon>Pseudomonadota</taxon>
        <taxon>Alphaproteobacteria</taxon>
        <taxon>Sneathiellales</taxon>
        <taxon>Sneathiellaceae</taxon>
        <taxon>Sneathiella</taxon>
    </lineage>
</organism>
<dbReference type="Gene3D" id="3.90.1150.10">
    <property type="entry name" value="Aspartate Aminotransferase, domain 1"/>
    <property type="match status" value="1"/>
</dbReference>
<dbReference type="CDD" id="cd00616">
    <property type="entry name" value="AHBA_syn"/>
    <property type="match status" value="1"/>
</dbReference>
<dbReference type="PANTHER" id="PTHR30244:SF34">
    <property type="entry name" value="DTDP-4-AMINO-4,6-DIDEOXYGALACTOSE TRANSAMINASE"/>
    <property type="match status" value="1"/>
</dbReference>
<keyword evidence="3" id="KW-0808">Transferase</keyword>
<evidence type="ECO:0000313" key="3">
    <source>
        <dbReference type="EMBL" id="MBO0334108.1"/>
    </source>
</evidence>
<sequence>MVMFNKPYLTGNESAYIQQALFSGHLSGDGSFSKQCHTWLENQTGASKVLLTHSCTGALDIAALLSGVGHGDEVIMPSFTFVSTANAFALRGATPVFVDIRPDTQNIDETLIEAAITEKTKAIVPVHYAGVSCEMDVVMDIAKRHNLLVIEDAAQGIMASYKGRALGAIGDIGALSFHETKNITSGEGGALLLRDSRFSEMAEIIREKGTNRQQFFRGQVDKYTWSDIGSSFLVSDMAAAFLIAQLEQAEIITDLRLKIWKRYFDAFQELLERELIGLPTVPQTCNHNAHMFYLMLPDLERRTAFISYMAARDIHTYFHYVPLHNSPVGKKIGRSHGDMHHTESTSDRLVRLPLYAGLTEEEQENVISAVYSFFGS</sequence>
<protein>
    <submittedName>
        <fullName evidence="3">dTDP-4-amino-4,6-dideoxygalactose transaminase</fullName>
        <ecNumber evidence="3">2.6.1.59</ecNumber>
    </submittedName>
</protein>
<dbReference type="EMBL" id="JAFLNC010000003">
    <property type="protein sequence ID" value="MBO0334108.1"/>
    <property type="molecule type" value="Genomic_DNA"/>
</dbReference>
<accession>A0ABS3F6J3</accession>